<dbReference type="Proteomes" id="UP000035265">
    <property type="component" value="Unassembled WGS sequence"/>
</dbReference>
<evidence type="ECO:0000256" key="3">
    <source>
        <dbReference type="ARBA" id="ARBA00023163"/>
    </source>
</evidence>
<keyword evidence="7" id="KW-1185">Reference proteome</keyword>
<dbReference type="PATRIC" id="fig|264251.5.peg.3936"/>
<dbReference type="STRING" id="264251.FB00_19425"/>
<dbReference type="AlphaFoldDB" id="A0A0H2KIU5"/>
<keyword evidence="2 4" id="KW-0238">DNA-binding</keyword>
<evidence type="ECO:0000313" key="6">
    <source>
        <dbReference type="EMBL" id="KLN33113.1"/>
    </source>
</evidence>
<reference evidence="6 7" key="1">
    <citation type="submission" date="2014-05" db="EMBL/GenBank/DDBJ databases">
        <title>Cellulosimicrobium funkei U11 genome.</title>
        <authorList>
            <person name="Hu C."/>
            <person name="Gong Y."/>
            <person name="Wan W."/>
            <person name="Jiang M."/>
        </authorList>
    </citation>
    <scope>NUCLEOTIDE SEQUENCE [LARGE SCALE GENOMIC DNA]</scope>
    <source>
        <strain evidence="6 7">U11</strain>
    </source>
</reference>
<evidence type="ECO:0000259" key="5">
    <source>
        <dbReference type="PROSITE" id="PS50977"/>
    </source>
</evidence>
<dbReference type="PROSITE" id="PS50977">
    <property type="entry name" value="HTH_TETR_2"/>
    <property type="match status" value="1"/>
</dbReference>
<comment type="caution">
    <text evidence="6">The sequence shown here is derived from an EMBL/GenBank/DDBJ whole genome shotgun (WGS) entry which is preliminary data.</text>
</comment>
<dbReference type="EMBL" id="JNBQ01000046">
    <property type="protein sequence ID" value="KLN33113.1"/>
    <property type="molecule type" value="Genomic_DNA"/>
</dbReference>
<dbReference type="InterPro" id="IPR009057">
    <property type="entry name" value="Homeodomain-like_sf"/>
</dbReference>
<keyword evidence="1" id="KW-0805">Transcription regulation</keyword>
<dbReference type="PANTHER" id="PTHR30055">
    <property type="entry name" value="HTH-TYPE TRANSCRIPTIONAL REGULATOR RUTR"/>
    <property type="match status" value="1"/>
</dbReference>
<accession>A0A0H2KIU5</accession>
<feature type="domain" description="HTH tetR-type" evidence="5">
    <location>
        <begin position="12"/>
        <end position="72"/>
    </location>
</feature>
<dbReference type="SUPFAM" id="SSF46689">
    <property type="entry name" value="Homeodomain-like"/>
    <property type="match status" value="1"/>
</dbReference>
<evidence type="ECO:0000313" key="7">
    <source>
        <dbReference type="Proteomes" id="UP000035265"/>
    </source>
</evidence>
<dbReference type="InterPro" id="IPR050109">
    <property type="entry name" value="HTH-type_TetR-like_transc_reg"/>
</dbReference>
<evidence type="ECO:0000256" key="1">
    <source>
        <dbReference type="ARBA" id="ARBA00023015"/>
    </source>
</evidence>
<dbReference type="InterPro" id="IPR023772">
    <property type="entry name" value="DNA-bd_HTH_TetR-type_CS"/>
</dbReference>
<dbReference type="PANTHER" id="PTHR30055:SF234">
    <property type="entry name" value="HTH-TYPE TRANSCRIPTIONAL REGULATOR BETI"/>
    <property type="match status" value="1"/>
</dbReference>
<feature type="DNA-binding region" description="H-T-H motif" evidence="4">
    <location>
        <begin position="35"/>
        <end position="54"/>
    </location>
</feature>
<keyword evidence="3" id="KW-0804">Transcription</keyword>
<proteinExistence type="predicted"/>
<dbReference type="InterPro" id="IPR001647">
    <property type="entry name" value="HTH_TetR"/>
</dbReference>
<name>A0A0H2KIU5_9MICO</name>
<dbReference type="GO" id="GO:0003700">
    <property type="term" value="F:DNA-binding transcription factor activity"/>
    <property type="evidence" value="ECO:0007669"/>
    <property type="project" value="TreeGrafter"/>
</dbReference>
<organism evidence="6 7">
    <name type="scientific">Cellulosimicrobium funkei</name>
    <dbReference type="NCBI Taxonomy" id="264251"/>
    <lineage>
        <taxon>Bacteria</taxon>
        <taxon>Bacillati</taxon>
        <taxon>Actinomycetota</taxon>
        <taxon>Actinomycetes</taxon>
        <taxon>Micrococcales</taxon>
        <taxon>Promicromonosporaceae</taxon>
        <taxon>Cellulosimicrobium</taxon>
    </lineage>
</organism>
<dbReference type="Pfam" id="PF00440">
    <property type="entry name" value="TetR_N"/>
    <property type="match status" value="1"/>
</dbReference>
<dbReference type="RefSeq" id="WP_052877787.1">
    <property type="nucleotide sequence ID" value="NZ_JNBQ01000046.1"/>
</dbReference>
<dbReference type="PROSITE" id="PS01081">
    <property type="entry name" value="HTH_TETR_1"/>
    <property type="match status" value="1"/>
</dbReference>
<dbReference type="PRINTS" id="PR00455">
    <property type="entry name" value="HTHTETR"/>
</dbReference>
<gene>
    <name evidence="6" type="ORF">FB00_19425</name>
</gene>
<evidence type="ECO:0000256" key="2">
    <source>
        <dbReference type="ARBA" id="ARBA00023125"/>
    </source>
</evidence>
<protein>
    <recommendedName>
        <fullName evidence="5">HTH tetR-type domain-containing protein</fullName>
    </recommendedName>
</protein>
<sequence length="196" mass="20352">MTSENGHDARRRRTHEAILASAARLFEAQGFGGTTVAEVARAANVSERTFYLHFPTKEDLLFDHVHGFTELAWRVAEESRAPSAAARVDAAVRTLVDAATSDDALVAQARARAALGASGRVPASLTLRLATLVAGLADRVARGTASPLRDVAPMVGAAVGAVGAAGQVLARQTDDPAALREGMLAALDAALVGFRS</sequence>
<dbReference type="Gene3D" id="1.10.357.10">
    <property type="entry name" value="Tetracycline Repressor, domain 2"/>
    <property type="match status" value="1"/>
</dbReference>
<dbReference type="GO" id="GO:0000976">
    <property type="term" value="F:transcription cis-regulatory region binding"/>
    <property type="evidence" value="ECO:0007669"/>
    <property type="project" value="TreeGrafter"/>
</dbReference>
<evidence type="ECO:0000256" key="4">
    <source>
        <dbReference type="PROSITE-ProRule" id="PRU00335"/>
    </source>
</evidence>